<proteinExistence type="inferred from homology"/>
<dbReference type="PANTHER" id="PTHR43115:SF4">
    <property type="entry name" value="DEHYDROGENASE_REDUCTASE SDR FAMILY MEMBER 11"/>
    <property type="match status" value="1"/>
</dbReference>
<accession>A0A7G9S1I0</accession>
<evidence type="ECO:0000313" key="5">
    <source>
        <dbReference type="Proteomes" id="UP000515928"/>
    </source>
</evidence>
<dbReference type="AlphaFoldDB" id="A0A7G9S1I0"/>
<dbReference type="EMBL" id="CP060715">
    <property type="protein sequence ID" value="QNN61705.1"/>
    <property type="molecule type" value="Genomic_DNA"/>
</dbReference>
<organism evidence="4 5">
    <name type="scientific">Erysipelothrix inopinata</name>
    <dbReference type="NCBI Taxonomy" id="225084"/>
    <lineage>
        <taxon>Bacteria</taxon>
        <taxon>Bacillati</taxon>
        <taxon>Bacillota</taxon>
        <taxon>Erysipelotrichia</taxon>
        <taxon>Erysipelotrichales</taxon>
        <taxon>Erysipelotrichaceae</taxon>
        <taxon>Erysipelothrix</taxon>
    </lineage>
</organism>
<dbReference type="KEGG" id="eio:H9L01_04945"/>
<dbReference type="InterPro" id="IPR036291">
    <property type="entry name" value="NAD(P)-bd_dom_sf"/>
</dbReference>
<dbReference type="Gene3D" id="3.40.50.720">
    <property type="entry name" value="NAD(P)-binding Rossmann-like Domain"/>
    <property type="match status" value="1"/>
</dbReference>
<protein>
    <submittedName>
        <fullName evidence="4">SDR family oxidoreductase</fullName>
    </submittedName>
</protein>
<dbReference type="PROSITE" id="PS00061">
    <property type="entry name" value="ADH_SHORT"/>
    <property type="match status" value="1"/>
</dbReference>
<dbReference type="RefSeq" id="WP_187534901.1">
    <property type="nucleotide sequence ID" value="NZ_CBCSHU010000015.1"/>
</dbReference>
<dbReference type="PANTHER" id="PTHR43115">
    <property type="entry name" value="DEHYDROGENASE/REDUCTASE SDR FAMILY MEMBER 11"/>
    <property type="match status" value="1"/>
</dbReference>
<dbReference type="GO" id="GO:0016616">
    <property type="term" value="F:oxidoreductase activity, acting on the CH-OH group of donors, NAD or NADP as acceptor"/>
    <property type="evidence" value="ECO:0007669"/>
    <property type="project" value="UniProtKB-ARBA"/>
</dbReference>
<dbReference type="CDD" id="cd05233">
    <property type="entry name" value="SDR_c"/>
    <property type="match status" value="1"/>
</dbReference>
<dbReference type="PRINTS" id="PR00081">
    <property type="entry name" value="GDHRDH"/>
</dbReference>
<sequence length="241" mass="26295">MKSGLVVITGASSGFGMEIAKKFHSEGNPLLLLARRLEPMEALGFDNVMIRSVDVTCADQVRNAVVEAEEVYGPVQLLVNNAGVMQLGNLWDQDPHEWETMMNVNVGGVLNGIRAVINGMIEREEGTIINISSIAGFKTFTNHAVYSATKFGVHALTETLRNEVSGSNIRVLLVSPGAAETELLSHTTDKEIKDGYEKWKETMGGKSMDPKYVAEVVSMMANMPQEVSIREVVIAPTKQDN</sequence>
<keyword evidence="5" id="KW-1185">Reference proteome</keyword>
<comment type="similarity">
    <text evidence="1 3">Belongs to the short-chain dehydrogenases/reductases (SDR) family.</text>
</comment>
<dbReference type="Pfam" id="PF00106">
    <property type="entry name" value="adh_short"/>
    <property type="match status" value="1"/>
</dbReference>
<name>A0A7G9S1I0_9FIRM</name>
<dbReference type="SUPFAM" id="SSF51735">
    <property type="entry name" value="NAD(P)-binding Rossmann-fold domains"/>
    <property type="match status" value="1"/>
</dbReference>
<evidence type="ECO:0000256" key="3">
    <source>
        <dbReference type="RuleBase" id="RU000363"/>
    </source>
</evidence>
<reference evidence="4 5" key="1">
    <citation type="submission" date="2020-08" db="EMBL/GenBank/DDBJ databases">
        <title>Genome sequence of Erysipelothrix inopinata DSM 15511T.</title>
        <authorList>
            <person name="Hyun D.-W."/>
            <person name="Bae J.-W."/>
        </authorList>
    </citation>
    <scope>NUCLEOTIDE SEQUENCE [LARGE SCALE GENOMIC DNA]</scope>
    <source>
        <strain evidence="4 5">DSM 15511</strain>
    </source>
</reference>
<evidence type="ECO:0000313" key="4">
    <source>
        <dbReference type="EMBL" id="QNN61705.1"/>
    </source>
</evidence>
<evidence type="ECO:0000256" key="1">
    <source>
        <dbReference type="ARBA" id="ARBA00006484"/>
    </source>
</evidence>
<dbReference type="InterPro" id="IPR002347">
    <property type="entry name" value="SDR_fam"/>
</dbReference>
<dbReference type="Proteomes" id="UP000515928">
    <property type="component" value="Chromosome"/>
</dbReference>
<evidence type="ECO:0000256" key="2">
    <source>
        <dbReference type="ARBA" id="ARBA00023002"/>
    </source>
</evidence>
<dbReference type="PRINTS" id="PR00080">
    <property type="entry name" value="SDRFAMILY"/>
</dbReference>
<dbReference type="FunFam" id="3.40.50.720:FF:000047">
    <property type="entry name" value="NADP-dependent L-serine/L-allo-threonine dehydrogenase"/>
    <property type="match status" value="1"/>
</dbReference>
<keyword evidence="2" id="KW-0560">Oxidoreductase</keyword>
<dbReference type="InterPro" id="IPR020904">
    <property type="entry name" value="Sc_DH/Rdtase_CS"/>
</dbReference>
<gene>
    <name evidence="4" type="ORF">H9L01_04945</name>
</gene>